<name>A0A7Z0MQ58_9GAMM</name>
<accession>A0A7Z0MQ58</accession>
<sequence length="68" mass="7608">MNEERTGSVHKYQQNKQSSLTSIIERKKNDMVVEIQAQTGKAPTCGMVKPVNGIPDNICTFSLNQELK</sequence>
<proteinExistence type="predicted"/>
<protein>
    <submittedName>
        <fullName evidence="1">Uncharacterized protein</fullName>
    </submittedName>
</protein>
<dbReference type="AlphaFoldDB" id="A0A7Z0MQ58"/>
<gene>
    <name evidence="1" type="ORF">H0A75_06850</name>
</gene>
<evidence type="ECO:0000313" key="2">
    <source>
        <dbReference type="Proteomes" id="UP000537890"/>
    </source>
</evidence>
<organism evidence="1 2">
    <name type="scientific">Candidatus Methanofishera endochildressiae</name>
    <dbReference type="NCBI Taxonomy" id="2738884"/>
    <lineage>
        <taxon>Bacteria</taxon>
        <taxon>Pseudomonadati</taxon>
        <taxon>Pseudomonadota</taxon>
        <taxon>Gammaproteobacteria</taxon>
        <taxon>Candidatus Methanofishera</taxon>
    </lineage>
</organism>
<dbReference type="EMBL" id="JACCHS010000125">
    <property type="protein sequence ID" value="NYT47327.1"/>
    <property type="molecule type" value="Genomic_DNA"/>
</dbReference>
<comment type="caution">
    <text evidence="1">The sequence shown here is derived from an EMBL/GenBank/DDBJ whole genome shotgun (WGS) entry which is preliminary data.</text>
</comment>
<evidence type="ECO:0000313" key="1">
    <source>
        <dbReference type="EMBL" id="NYT47327.1"/>
    </source>
</evidence>
<dbReference type="Proteomes" id="UP000537890">
    <property type="component" value="Unassembled WGS sequence"/>
</dbReference>
<reference evidence="1 2" key="1">
    <citation type="submission" date="2020-05" db="EMBL/GenBank/DDBJ databases">
        <title>Horizontal transmission and recombination maintain forever young bacterial symbiont genomes.</title>
        <authorList>
            <person name="Russell S.L."/>
            <person name="Pepper-Tunick E."/>
            <person name="Svedberg J."/>
            <person name="Byrne A."/>
            <person name="Ruelas Castillo J."/>
            <person name="Vollmers C."/>
            <person name="Beinart R.A."/>
            <person name="Corbett-Detig R."/>
        </authorList>
    </citation>
    <scope>NUCLEOTIDE SEQUENCE [LARGE SCALE GENOMIC DNA]</scope>
    <source>
        <strain evidence="1">4727-3</strain>
    </source>
</reference>